<reference evidence="11" key="1">
    <citation type="submission" date="2020-08" db="EMBL/GenBank/DDBJ databases">
        <title>Whole genome shotgun sequence of Actinocatenispora sera NBRC 101916.</title>
        <authorList>
            <person name="Komaki H."/>
            <person name="Tamura T."/>
        </authorList>
    </citation>
    <scope>NUCLEOTIDE SEQUENCE</scope>
    <source>
        <strain evidence="11">NBRC 101916</strain>
    </source>
</reference>
<comment type="caution">
    <text evidence="7">Lacks conserved residue(s) required for the propagation of feature annotation.</text>
</comment>
<feature type="region of interest" description="Disordered" evidence="8">
    <location>
        <begin position="311"/>
        <end position="356"/>
    </location>
</feature>
<dbReference type="NCBIfam" id="TIGR00658">
    <property type="entry name" value="orni_carb_tr"/>
    <property type="match status" value="1"/>
</dbReference>
<dbReference type="GO" id="GO:0004585">
    <property type="term" value="F:ornithine carbamoyltransferase activity"/>
    <property type="evidence" value="ECO:0007669"/>
    <property type="project" value="UniProtKB-UniRule"/>
</dbReference>
<organism evidence="11 12">
    <name type="scientific">Actinocatenispora sera</name>
    <dbReference type="NCBI Taxonomy" id="390989"/>
    <lineage>
        <taxon>Bacteria</taxon>
        <taxon>Bacillati</taxon>
        <taxon>Actinomycetota</taxon>
        <taxon>Actinomycetes</taxon>
        <taxon>Micromonosporales</taxon>
        <taxon>Micromonosporaceae</taxon>
        <taxon>Actinocatenispora</taxon>
    </lineage>
</organism>
<evidence type="ECO:0000256" key="6">
    <source>
        <dbReference type="ARBA" id="ARBA00048772"/>
    </source>
</evidence>
<evidence type="ECO:0000313" key="12">
    <source>
        <dbReference type="Proteomes" id="UP000680750"/>
    </source>
</evidence>
<dbReference type="GO" id="GO:0019240">
    <property type="term" value="P:citrulline biosynthetic process"/>
    <property type="evidence" value="ECO:0007669"/>
    <property type="project" value="TreeGrafter"/>
</dbReference>
<dbReference type="GO" id="GO:0042450">
    <property type="term" value="P:L-arginine biosynthetic process via ornithine"/>
    <property type="evidence" value="ECO:0007669"/>
    <property type="project" value="UniProtKB-UniRule"/>
</dbReference>
<dbReference type="PRINTS" id="PR00102">
    <property type="entry name" value="OTCASE"/>
</dbReference>
<dbReference type="Pfam" id="PF02729">
    <property type="entry name" value="OTCace_N"/>
    <property type="match status" value="1"/>
</dbReference>
<dbReference type="GO" id="GO:0005737">
    <property type="term" value="C:cytoplasm"/>
    <property type="evidence" value="ECO:0007669"/>
    <property type="project" value="UniProtKB-SubCell"/>
</dbReference>
<evidence type="ECO:0000313" key="11">
    <source>
        <dbReference type="EMBL" id="BCJ30276.1"/>
    </source>
</evidence>
<dbReference type="Proteomes" id="UP000680750">
    <property type="component" value="Chromosome"/>
</dbReference>
<evidence type="ECO:0000256" key="1">
    <source>
        <dbReference type="ARBA" id="ARBA00004975"/>
    </source>
</evidence>
<name>A0A810L7F8_9ACTN</name>
<dbReference type="Gene3D" id="3.40.50.1370">
    <property type="entry name" value="Aspartate/ornithine carbamoyltransferase"/>
    <property type="match status" value="2"/>
</dbReference>
<keyword evidence="12" id="KW-1185">Reference proteome</keyword>
<dbReference type="FunFam" id="3.40.50.1370:FF:000008">
    <property type="entry name" value="Ornithine carbamoyltransferase"/>
    <property type="match status" value="1"/>
</dbReference>
<feature type="binding site" evidence="7">
    <location>
        <begin position="127"/>
        <end position="130"/>
    </location>
    <ligand>
        <name>carbamoyl phosphate</name>
        <dbReference type="ChEBI" id="CHEBI:58228"/>
    </ligand>
</feature>
<sequence>MTRHFLRDDALSPAEQAQVLDLAAAYKTDRYGYSPLAHRAVAVIFEKQSLRTRSSFEVGIAQLGGQPLIIDARGTHFGRGETVADAARVLSRYVDAIVIRTFGDDRLAELAAASSVPVVNALTDGFHPCQLLADLQTIRERRGTLAGTTVTYLGDGANNMAHSFLLAGATAGMHVRIAGPDGYRPDPAVLAEATRIAAGTGGSTAVLGDPKQAVDGADVLVTDTWTSMGQEDDGKDRITPFLPYQVNAELLAASADGAFALHCLPAHRGEEITDEVLDDPAGAIFDEAENRLHAQKALLAWLLDDAVQSGASAPTGTAPGTTAPAGTAPGAGAPTSSAPGGAAPASEASVNPVRGA</sequence>
<evidence type="ECO:0000259" key="10">
    <source>
        <dbReference type="Pfam" id="PF02729"/>
    </source>
</evidence>
<keyword evidence="5 7" id="KW-0808">Transferase</keyword>
<evidence type="ECO:0000256" key="5">
    <source>
        <dbReference type="ARBA" id="ARBA00022679"/>
    </source>
</evidence>
<dbReference type="EMBL" id="AP023354">
    <property type="protein sequence ID" value="BCJ30276.1"/>
    <property type="molecule type" value="Genomic_DNA"/>
</dbReference>
<dbReference type="EC" id="2.1.3.3" evidence="3 7"/>
<dbReference type="GO" id="GO:0016597">
    <property type="term" value="F:amino acid binding"/>
    <property type="evidence" value="ECO:0007669"/>
    <property type="project" value="InterPro"/>
</dbReference>
<proteinExistence type="inferred from homology"/>
<dbReference type="InterPro" id="IPR002292">
    <property type="entry name" value="Orn/put_carbamltrans"/>
</dbReference>
<feature type="binding site" evidence="7">
    <location>
        <begin position="263"/>
        <end position="264"/>
    </location>
    <ligand>
        <name>carbamoyl phosphate</name>
        <dbReference type="ChEBI" id="CHEBI:58228"/>
    </ligand>
</feature>
<dbReference type="Pfam" id="PF00185">
    <property type="entry name" value="OTCace"/>
    <property type="match status" value="1"/>
</dbReference>
<evidence type="ECO:0000259" key="9">
    <source>
        <dbReference type="Pfam" id="PF00185"/>
    </source>
</evidence>
<dbReference type="InterPro" id="IPR006130">
    <property type="entry name" value="Asp/Orn_carbamoylTrfase"/>
</dbReference>
<protein>
    <recommendedName>
        <fullName evidence="4 7">Ornithine carbamoyltransferase</fullName>
        <shortName evidence="7">OTCase</shortName>
        <ecNumber evidence="3 7">2.1.3.3</ecNumber>
    </recommendedName>
</protein>
<comment type="pathway">
    <text evidence="1">Amino-acid biosynthesis; L-arginine biosynthesis; L-arginine from L-ornithine and carbamoyl phosphate: step 1/3.</text>
</comment>
<feature type="binding site" evidence="7">
    <location>
        <position position="100"/>
    </location>
    <ligand>
        <name>carbamoyl phosphate</name>
        <dbReference type="ChEBI" id="CHEBI:58228"/>
    </ligand>
</feature>
<comment type="catalytic activity">
    <reaction evidence="6 7">
        <text>carbamoyl phosphate + L-ornithine = L-citrulline + phosphate + H(+)</text>
        <dbReference type="Rhea" id="RHEA:19513"/>
        <dbReference type="ChEBI" id="CHEBI:15378"/>
        <dbReference type="ChEBI" id="CHEBI:43474"/>
        <dbReference type="ChEBI" id="CHEBI:46911"/>
        <dbReference type="ChEBI" id="CHEBI:57743"/>
        <dbReference type="ChEBI" id="CHEBI:58228"/>
        <dbReference type="EC" id="2.1.3.3"/>
    </reaction>
</comment>
<dbReference type="HAMAP" id="MF_01109">
    <property type="entry name" value="OTCase"/>
    <property type="match status" value="1"/>
</dbReference>
<evidence type="ECO:0000256" key="8">
    <source>
        <dbReference type="SAM" id="MobiDB-lite"/>
    </source>
</evidence>
<feature type="domain" description="Aspartate/ornithine carbamoyltransferase Asp/Orn-binding" evidence="9">
    <location>
        <begin position="147"/>
        <end position="302"/>
    </location>
</feature>
<evidence type="ECO:0000256" key="4">
    <source>
        <dbReference type="ARBA" id="ARBA00016634"/>
    </source>
</evidence>
<feature type="binding site" evidence="7">
    <location>
        <begin position="227"/>
        <end position="228"/>
    </location>
    <ligand>
        <name>L-ornithine</name>
        <dbReference type="ChEBI" id="CHEBI:46911"/>
    </ligand>
</feature>
<feature type="binding site" evidence="7">
    <location>
        <position position="223"/>
    </location>
    <ligand>
        <name>L-ornithine</name>
        <dbReference type="ChEBI" id="CHEBI:46911"/>
    </ligand>
</feature>
<keyword evidence="7" id="KW-0963">Cytoplasm</keyword>
<dbReference type="SUPFAM" id="SSF53671">
    <property type="entry name" value="Aspartate/ornithine carbamoyltransferase"/>
    <property type="match status" value="1"/>
</dbReference>
<dbReference type="NCBIfam" id="NF001986">
    <property type="entry name" value="PRK00779.1"/>
    <property type="match status" value="1"/>
</dbReference>
<dbReference type="InterPro" id="IPR024904">
    <property type="entry name" value="OTCase_ArgI"/>
</dbReference>
<dbReference type="InterPro" id="IPR006132">
    <property type="entry name" value="Asp/Orn_carbamoyltranf_P-bd"/>
</dbReference>
<dbReference type="KEGG" id="aser:Asera_43840"/>
<feature type="compositionally biased region" description="Low complexity" evidence="8">
    <location>
        <begin position="311"/>
        <end position="349"/>
    </location>
</feature>
<dbReference type="AlphaFoldDB" id="A0A810L7F8"/>
<comment type="similarity">
    <text evidence="2 7">Belongs to the aspartate/ornithine carbamoyltransferase superfamily. OTCase family.</text>
</comment>
<gene>
    <name evidence="11" type="primary">argF</name>
    <name evidence="11" type="ORF">Asera_43840</name>
</gene>
<feature type="binding site" evidence="7">
    <location>
        <position position="291"/>
    </location>
    <ligand>
        <name>carbamoyl phosphate</name>
        <dbReference type="ChEBI" id="CHEBI:58228"/>
    </ligand>
</feature>
<evidence type="ECO:0000256" key="3">
    <source>
        <dbReference type="ARBA" id="ARBA00013007"/>
    </source>
</evidence>
<evidence type="ECO:0000256" key="7">
    <source>
        <dbReference type="HAMAP-Rule" id="MF_01109"/>
    </source>
</evidence>
<dbReference type="InterPro" id="IPR006131">
    <property type="entry name" value="Asp_carbamoyltransf_Asp/Orn-bd"/>
</dbReference>
<dbReference type="PANTHER" id="PTHR45753:SF3">
    <property type="entry name" value="ORNITHINE TRANSCARBAMYLASE, MITOCHONDRIAL"/>
    <property type="match status" value="1"/>
</dbReference>
<feature type="binding site" evidence="7">
    <location>
        <position position="159"/>
    </location>
    <ligand>
        <name>L-ornithine</name>
        <dbReference type="ChEBI" id="CHEBI:46911"/>
    </ligand>
</feature>
<accession>A0A810L7F8</accession>
<dbReference type="PRINTS" id="PR00100">
    <property type="entry name" value="AOTCASE"/>
</dbReference>
<dbReference type="PANTHER" id="PTHR45753">
    <property type="entry name" value="ORNITHINE CARBAMOYLTRANSFERASE, MITOCHONDRIAL"/>
    <property type="match status" value="1"/>
</dbReference>
<feature type="domain" description="Aspartate/ornithine carbamoyltransferase carbamoyl-P binding" evidence="10">
    <location>
        <begin position="3"/>
        <end position="140"/>
    </location>
</feature>
<dbReference type="InterPro" id="IPR036901">
    <property type="entry name" value="Asp/Orn_carbamoylTrfase_sf"/>
</dbReference>
<dbReference type="OrthoDB" id="9802587at2"/>
<comment type="subcellular location">
    <subcellularLocation>
        <location evidence="7">Cytoplasm</location>
    </subcellularLocation>
</comment>
<evidence type="ECO:0000256" key="2">
    <source>
        <dbReference type="ARBA" id="ARBA00007805"/>
    </source>
</evidence>